<dbReference type="VEuPathDB" id="FungiDB:H257_19526"/>
<gene>
    <name evidence="1" type="ORF">H257_19526</name>
</gene>
<name>W4FA25_APHAT</name>
<dbReference type="AlphaFoldDB" id="W4FA25"/>
<sequence>MNQEDARLLKTHGRALGQKRAVVPVGLTRTRSTWSSCSDDALVLALLAAGASPQIMVMGPTTLWPYGMDSRPIIVTKQAAVELTVGMPVMQKLGYSEQTLFENCASAACAIHWTLRMEELVDDIDDEEGKCCATPELGTIPSLV</sequence>
<accession>W4FA25</accession>
<dbReference type="EMBL" id="KI913852">
    <property type="protein sequence ID" value="ETV63548.1"/>
    <property type="molecule type" value="Genomic_DNA"/>
</dbReference>
<proteinExistence type="predicted"/>
<dbReference type="RefSeq" id="XP_009846968.1">
    <property type="nucleotide sequence ID" value="XM_009848666.1"/>
</dbReference>
<dbReference type="GeneID" id="20821522"/>
<evidence type="ECO:0000313" key="1">
    <source>
        <dbReference type="EMBL" id="ETV63548.1"/>
    </source>
</evidence>
<organism evidence="1">
    <name type="scientific">Aphanomyces astaci</name>
    <name type="common">Crayfish plague agent</name>
    <dbReference type="NCBI Taxonomy" id="112090"/>
    <lineage>
        <taxon>Eukaryota</taxon>
        <taxon>Sar</taxon>
        <taxon>Stramenopiles</taxon>
        <taxon>Oomycota</taxon>
        <taxon>Saprolegniomycetes</taxon>
        <taxon>Saprolegniales</taxon>
        <taxon>Verrucalvaceae</taxon>
        <taxon>Aphanomyces</taxon>
    </lineage>
</organism>
<protein>
    <submittedName>
        <fullName evidence="1">Uncharacterized protein</fullName>
    </submittedName>
</protein>
<reference evidence="1" key="1">
    <citation type="submission" date="2013-12" db="EMBL/GenBank/DDBJ databases">
        <title>The Genome Sequence of Aphanomyces astaci APO3.</title>
        <authorList>
            <consortium name="The Broad Institute Genomics Platform"/>
            <person name="Russ C."/>
            <person name="Tyler B."/>
            <person name="van West P."/>
            <person name="Dieguez-Uribeondo J."/>
            <person name="Young S.K."/>
            <person name="Zeng Q."/>
            <person name="Gargeya S."/>
            <person name="Fitzgerald M."/>
            <person name="Abouelleil A."/>
            <person name="Alvarado L."/>
            <person name="Chapman S.B."/>
            <person name="Gainer-Dewar J."/>
            <person name="Goldberg J."/>
            <person name="Griggs A."/>
            <person name="Gujja S."/>
            <person name="Hansen M."/>
            <person name="Howarth C."/>
            <person name="Imamovic A."/>
            <person name="Ireland A."/>
            <person name="Larimer J."/>
            <person name="McCowan C."/>
            <person name="Murphy C."/>
            <person name="Pearson M."/>
            <person name="Poon T.W."/>
            <person name="Priest M."/>
            <person name="Roberts A."/>
            <person name="Saif S."/>
            <person name="Shea T."/>
            <person name="Sykes S."/>
            <person name="Wortman J."/>
            <person name="Nusbaum C."/>
            <person name="Birren B."/>
        </authorList>
    </citation>
    <scope>NUCLEOTIDE SEQUENCE [LARGE SCALE GENOMIC DNA]</scope>
    <source>
        <strain evidence="1">APO3</strain>
    </source>
</reference>